<gene>
    <name evidence="3" type="ORF">NIES2135_46640</name>
</gene>
<dbReference type="Proteomes" id="UP000217895">
    <property type="component" value="Chromosome"/>
</dbReference>
<evidence type="ECO:0000256" key="2">
    <source>
        <dbReference type="SAM" id="Phobius"/>
    </source>
</evidence>
<protein>
    <submittedName>
        <fullName evidence="3">Type IV pilus assembly protein PilO</fullName>
    </submittedName>
</protein>
<reference evidence="3 4" key="1">
    <citation type="submission" date="2017-06" db="EMBL/GenBank/DDBJ databases">
        <title>Genome sequencing of cyanobaciteial culture collection at National Institute for Environmental Studies (NIES).</title>
        <authorList>
            <person name="Hirose Y."/>
            <person name="Shimura Y."/>
            <person name="Fujisawa T."/>
            <person name="Nakamura Y."/>
            <person name="Kawachi M."/>
        </authorList>
    </citation>
    <scope>NUCLEOTIDE SEQUENCE [LARGE SCALE GENOMIC DNA]</scope>
    <source>
        <strain evidence="3 4">NIES-2135</strain>
    </source>
</reference>
<proteinExistence type="predicted"/>
<evidence type="ECO:0000313" key="3">
    <source>
        <dbReference type="EMBL" id="BAY57793.1"/>
    </source>
</evidence>
<dbReference type="AlphaFoldDB" id="A0A1Z4JM90"/>
<accession>A0A1Z4JM90</accession>
<keyword evidence="2" id="KW-0812">Transmembrane</keyword>
<feature type="transmembrane region" description="Helical" evidence="2">
    <location>
        <begin position="20"/>
        <end position="50"/>
    </location>
</feature>
<feature type="coiled-coil region" evidence="1">
    <location>
        <begin position="74"/>
        <end position="101"/>
    </location>
</feature>
<keyword evidence="2" id="KW-1133">Transmembrane helix</keyword>
<sequence>MTTDFMTESELENSPSYPTAFGVTFTPAIGGVLLGVLGLVAAGGIVSYLVMPAWETNQSLNSSVREKTEQLEQQGEIRKQIQNAKDQLAKAKQKRDQVYGLFASEKTLNTLLLDLNQLIERNNAGLLAATNTKLNACPVYVQQLFATPGGAQEFKDKFGDLVAEAKLKRFKPDEKGAVVISDGSLGTPINGKLKRQSISIDIRGNFNQTQSIFRTIERLQPLLLIRNLDVKVIDNKISEGLYEIQPDGTIRYLTNCQPDNQIATTFEMDALLPLTDADRKALQAVPPLTPAK</sequence>
<organism evidence="3 4">
    <name type="scientific">Leptolyngbya boryana NIES-2135</name>
    <dbReference type="NCBI Taxonomy" id="1973484"/>
    <lineage>
        <taxon>Bacteria</taxon>
        <taxon>Bacillati</taxon>
        <taxon>Cyanobacteriota</taxon>
        <taxon>Cyanophyceae</taxon>
        <taxon>Leptolyngbyales</taxon>
        <taxon>Leptolyngbyaceae</taxon>
        <taxon>Leptolyngbya group</taxon>
        <taxon>Leptolyngbya</taxon>
    </lineage>
</organism>
<keyword evidence="1" id="KW-0175">Coiled coil</keyword>
<dbReference type="EMBL" id="AP018203">
    <property type="protein sequence ID" value="BAY57793.1"/>
    <property type="molecule type" value="Genomic_DNA"/>
</dbReference>
<name>A0A1Z4JM90_LEPBY</name>
<evidence type="ECO:0000256" key="1">
    <source>
        <dbReference type="SAM" id="Coils"/>
    </source>
</evidence>
<evidence type="ECO:0000313" key="4">
    <source>
        <dbReference type="Proteomes" id="UP000217895"/>
    </source>
</evidence>
<keyword evidence="2" id="KW-0472">Membrane</keyword>
<keyword evidence="4" id="KW-1185">Reference proteome</keyword>